<organism evidence="2 3">
    <name type="scientific">Gulo gulo</name>
    <name type="common">Wolverine</name>
    <name type="synonym">Gluton</name>
    <dbReference type="NCBI Taxonomy" id="48420"/>
    <lineage>
        <taxon>Eukaryota</taxon>
        <taxon>Metazoa</taxon>
        <taxon>Chordata</taxon>
        <taxon>Craniata</taxon>
        <taxon>Vertebrata</taxon>
        <taxon>Euteleostomi</taxon>
        <taxon>Mammalia</taxon>
        <taxon>Eutheria</taxon>
        <taxon>Laurasiatheria</taxon>
        <taxon>Carnivora</taxon>
        <taxon>Caniformia</taxon>
        <taxon>Musteloidea</taxon>
        <taxon>Mustelidae</taxon>
        <taxon>Guloninae</taxon>
        <taxon>Gulo</taxon>
    </lineage>
</organism>
<keyword evidence="1" id="KW-0732">Signal</keyword>
<evidence type="ECO:0000256" key="1">
    <source>
        <dbReference type="SAM" id="SignalP"/>
    </source>
</evidence>
<dbReference type="EMBL" id="CYRY02000133">
    <property type="protein sequence ID" value="VCW48740.1"/>
    <property type="molecule type" value="Genomic_DNA"/>
</dbReference>
<feature type="signal peptide" evidence="1">
    <location>
        <begin position="1"/>
        <end position="17"/>
    </location>
</feature>
<keyword evidence="3" id="KW-1185">Reference proteome</keyword>
<reference evidence="2 3" key="1">
    <citation type="submission" date="2018-10" db="EMBL/GenBank/DDBJ databases">
        <authorList>
            <person name="Ekblom R."/>
            <person name="Jareborg N."/>
        </authorList>
    </citation>
    <scope>NUCLEOTIDE SEQUENCE [LARGE SCALE GENOMIC DNA]</scope>
    <source>
        <tissue evidence="2">Muscle</tissue>
    </source>
</reference>
<comment type="caution">
    <text evidence="2">The sequence shown here is derived from an EMBL/GenBank/DDBJ whole genome shotgun (WGS) entry which is preliminary data.</text>
</comment>
<evidence type="ECO:0008006" key="4">
    <source>
        <dbReference type="Google" id="ProtNLM"/>
    </source>
</evidence>
<dbReference type="Proteomes" id="UP000269945">
    <property type="component" value="Unassembled WGS sequence"/>
</dbReference>
<sequence length="82" mass="8706">RVLGSLSLLLRLGKALASCRGQRAASEGNGGGRTTTCFLFPRRLNSVCSPVGWIVRTRSDTLHAEPLGVPPLPVTLTVLSFC</sequence>
<protein>
    <recommendedName>
        <fullName evidence="4">Secreted protein</fullName>
    </recommendedName>
</protein>
<dbReference type="AlphaFoldDB" id="A0A9X9LCA2"/>
<evidence type="ECO:0000313" key="2">
    <source>
        <dbReference type="EMBL" id="VCW48740.1"/>
    </source>
</evidence>
<feature type="chain" id="PRO_5040987687" description="Secreted protein" evidence="1">
    <location>
        <begin position="18"/>
        <end position="82"/>
    </location>
</feature>
<feature type="non-terminal residue" evidence="2">
    <location>
        <position position="1"/>
    </location>
</feature>
<proteinExistence type="predicted"/>
<accession>A0A9X9LCA2</accession>
<evidence type="ECO:0000313" key="3">
    <source>
        <dbReference type="Proteomes" id="UP000269945"/>
    </source>
</evidence>
<gene>
    <name evidence="2" type="ORF">BN2614_LOCUS3</name>
</gene>
<name>A0A9X9LCA2_GULGU</name>